<dbReference type="EMBL" id="JAEOAQ010000003">
    <property type="protein sequence ID" value="KAG5419295.1"/>
    <property type="molecule type" value="Genomic_DNA"/>
</dbReference>
<dbReference type="PROSITE" id="PS50102">
    <property type="entry name" value="RRM"/>
    <property type="match status" value="2"/>
</dbReference>
<gene>
    <name evidence="4" type="ORF">I9W82_003062</name>
</gene>
<protein>
    <recommendedName>
        <fullName evidence="3">RRM domain-containing protein</fullName>
    </recommendedName>
</protein>
<evidence type="ECO:0000256" key="2">
    <source>
        <dbReference type="SAM" id="MobiDB-lite"/>
    </source>
</evidence>
<evidence type="ECO:0000313" key="4">
    <source>
        <dbReference type="EMBL" id="KAG5419295.1"/>
    </source>
</evidence>
<dbReference type="InterPro" id="IPR012677">
    <property type="entry name" value="Nucleotide-bd_a/b_plait_sf"/>
</dbReference>
<dbReference type="GO" id="GO:0003723">
    <property type="term" value="F:RNA binding"/>
    <property type="evidence" value="ECO:0007669"/>
    <property type="project" value="UniProtKB-UniRule"/>
</dbReference>
<dbReference type="GeneID" id="93651691"/>
<dbReference type="SMART" id="SM00360">
    <property type="entry name" value="RRM"/>
    <property type="match status" value="2"/>
</dbReference>
<name>A0A8H7ZGX6_9ASCO</name>
<dbReference type="Proteomes" id="UP000669133">
    <property type="component" value="Unassembled WGS sequence"/>
</dbReference>
<evidence type="ECO:0000313" key="5">
    <source>
        <dbReference type="Proteomes" id="UP000669133"/>
    </source>
</evidence>
<evidence type="ECO:0000256" key="1">
    <source>
        <dbReference type="PROSITE-ProRule" id="PRU00176"/>
    </source>
</evidence>
<dbReference type="AlphaFoldDB" id="A0A8H7ZGX6"/>
<evidence type="ECO:0000259" key="3">
    <source>
        <dbReference type="PROSITE" id="PS50102"/>
    </source>
</evidence>
<keyword evidence="5" id="KW-1185">Reference proteome</keyword>
<dbReference type="PANTHER" id="PTHR47093">
    <property type="entry name" value="PROTEIN JSN1-RELATED"/>
    <property type="match status" value="1"/>
</dbReference>
<accession>A0A8H7ZGX6</accession>
<dbReference type="RefSeq" id="XP_067548411.1">
    <property type="nucleotide sequence ID" value="XM_067691987.1"/>
</dbReference>
<keyword evidence="1" id="KW-0694">RNA-binding</keyword>
<dbReference type="PANTHER" id="PTHR47093:SF1">
    <property type="entry name" value="PROTEIN JSN1-RELATED"/>
    <property type="match status" value="1"/>
</dbReference>
<feature type="region of interest" description="Disordered" evidence="2">
    <location>
        <begin position="107"/>
        <end position="136"/>
    </location>
</feature>
<proteinExistence type="predicted"/>
<dbReference type="GO" id="GO:0000288">
    <property type="term" value="P:nuclear-transcribed mRNA catabolic process, deadenylation-dependent decay"/>
    <property type="evidence" value="ECO:0007669"/>
    <property type="project" value="TreeGrafter"/>
</dbReference>
<dbReference type="InterPro" id="IPR052645">
    <property type="entry name" value="Pumilio_domain_protein"/>
</dbReference>
<dbReference type="InterPro" id="IPR035979">
    <property type="entry name" value="RBD_domain_sf"/>
</dbReference>
<feature type="domain" description="RRM" evidence="3">
    <location>
        <begin position="7"/>
        <end position="85"/>
    </location>
</feature>
<feature type="domain" description="RRM" evidence="3">
    <location>
        <begin position="139"/>
        <end position="216"/>
    </location>
</feature>
<dbReference type="Gene3D" id="3.30.70.330">
    <property type="match status" value="2"/>
</dbReference>
<dbReference type="OrthoDB" id="266020at2759"/>
<reference evidence="4 5" key="1">
    <citation type="submission" date="2020-12" db="EMBL/GenBank/DDBJ databases">
        <title>Effect of drift, selection, and recombination on the evolution of hybrid genomes in Candida yeast pathogens.</title>
        <authorList>
            <person name="Mixao V."/>
            <person name="Ksiezopolska E."/>
            <person name="Saus E."/>
            <person name="Boekhout T."/>
            <person name="Gacser A."/>
            <person name="Gabaldon T."/>
        </authorList>
    </citation>
    <scope>NUCLEOTIDE SEQUENCE [LARGE SCALE GENOMIC DNA]</scope>
    <source>
        <strain evidence="4 5">BP57</strain>
    </source>
</reference>
<organism evidence="4 5">
    <name type="scientific">Candida metapsilosis</name>
    <dbReference type="NCBI Taxonomy" id="273372"/>
    <lineage>
        <taxon>Eukaryota</taxon>
        <taxon>Fungi</taxon>
        <taxon>Dikarya</taxon>
        <taxon>Ascomycota</taxon>
        <taxon>Saccharomycotina</taxon>
        <taxon>Pichiomycetes</taxon>
        <taxon>Debaryomycetaceae</taxon>
        <taxon>Candida/Lodderomyces clade</taxon>
        <taxon>Candida</taxon>
    </lineage>
</organism>
<dbReference type="InterPro" id="IPR000504">
    <property type="entry name" value="RRM_dom"/>
</dbReference>
<dbReference type="SUPFAM" id="SSF54928">
    <property type="entry name" value="RNA-binding domain, RBD"/>
    <property type="match status" value="1"/>
</dbReference>
<dbReference type="Pfam" id="PF00076">
    <property type="entry name" value="RRM_1"/>
    <property type="match status" value="1"/>
</dbReference>
<comment type="caution">
    <text evidence="4">The sequence shown here is derived from an EMBL/GenBank/DDBJ whole genome shotgun (WGS) entry which is preliminary data.</text>
</comment>
<sequence>MAVEPKQTIYINNINEKVSINKVRSALGILLQKFTPISISVAKTIKLKGQAFVTFPSIDNASKAIETLNNQEVFNQRINATFAESNSDTLLNKDDLKQIRRKRQDEYKIKKQSTKTKSSKPATTKSKTKKTKQTLPPNRTLLLQNISSSLPVSKESLNEYFQSFAGFEVARYLGVRNLSFVDFENEDFAKACLQSVDENDMKEKFGDDIQLSYAKK</sequence>